<dbReference type="Gene3D" id="3.40.630.30">
    <property type="match status" value="1"/>
</dbReference>
<feature type="compositionally biased region" description="Polar residues" evidence="3">
    <location>
        <begin position="49"/>
        <end position="71"/>
    </location>
</feature>
<evidence type="ECO:0000256" key="2">
    <source>
        <dbReference type="ARBA" id="ARBA00023315"/>
    </source>
</evidence>
<accession>A0A1N6V8I6</accession>
<dbReference type="PANTHER" id="PTHR43877:SF1">
    <property type="entry name" value="ACETYLTRANSFERASE"/>
    <property type="match status" value="1"/>
</dbReference>
<dbReference type="OrthoDB" id="9799092at2"/>
<sequence length="380" mass="41488">MGLRLVTYDSRTIQLTNPGILVPRRCRRHGDGAAEGVRQDAPAGRLSRQGVSTSNSAASRSQVASRTNSGVNDYDIRRPTTADAAAIHELVAEHDIEVTGKPDWTLDDIADTLGELDLEHDSWVVRSGGRLLGWGYAMRKGASDNVDVEVQAREPGAGALIWDLVLGRAGDLAREAGHDHAVVDVSVYERDTVMREAAKERGFAPATSFHRMRTDHAGVRPLFLPGATVETGAPGGQEVLRTAHAVQQEAFAEHFGFVPKTFDEWADEMEASSANDWTQLLLARVHGEPVAMLLGTNHFVPDENCGYVRTLAVRPAFRGRGLGRLLLSRAFEADERRGRVGTILHVDSNNTTPALGLYRSVGMRPVLVIDVWRALVRPTR</sequence>
<dbReference type="InterPro" id="IPR016181">
    <property type="entry name" value="Acyl_CoA_acyltransferase"/>
</dbReference>
<dbReference type="PANTHER" id="PTHR43877">
    <property type="entry name" value="AMINOALKYLPHOSPHONATE N-ACETYLTRANSFERASE-RELATED-RELATED"/>
    <property type="match status" value="1"/>
</dbReference>
<dbReference type="Proteomes" id="UP000186096">
    <property type="component" value="Unassembled WGS sequence"/>
</dbReference>
<name>A0A1N6V8I6_9ACTN</name>
<dbReference type="InterPro" id="IPR050832">
    <property type="entry name" value="Bact_Acetyltransf"/>
</dbReference>
<dbReference type="EMBL" id="FTNI01000003">
    <property type="protein sequence ID" value="SIQ74039.1"/>
    <property type="molecule type" value="Genomic_DNA"/>
</dbReference>
<feature type="domain" description="N-acetyltransferase" evidence="4">
    <location>
        <begin position="238"/>
        <end position="380"/>
    </location>
</feature>
<protein>
    <submittedName>
        <fullName evidence="5">Ribosomal protein S18 acetylase RimI</fullName>
    </submittedName>
</protein>
<feature type="region of interest" description="Disordered" evidence="3">
    <location>
        <begin position="31"/>
        <end position="76"/>
    </location>
</feature>
<reference evidence="6" key="1">
    <citation type="submission" date="2017-01" db="EMBL/GenBank/DDBJ databases">
        <authorList>
            <person name="Varghese N."/>
            <person name="Submissions S."/>
        </authorList>
    </citation>
    <scope>NUCLEOTIDE SEQUENCE [LARGE SCALE GENOMIC DNA]</scope>
    <source>
        <strain evidence="6">ATCC 12950</strain>
    </source>
</reference>
<evidence type="ECO:0000259" key="4">
    <source>
        <dbReference type="PROSITE" id="PS51186"/>
    </source>
</evidence>
<evidence type="ECO:0000313" key="5">
    <source>
        <dbReference type="EMBL" id="SIQ74039.1"/>
    </source>
</evidence>
<evidence type="ECO:0000256" key="1">
    <source>
        <dbReference type="ARBA" id="ARBA00022679"/>
    </source>
</evidence>
<keyword evidence="6" id="KW-1185">Reference proteome</keyword>
<dbReference type="STRING" id="58117.SAMN05421833_103306"/>
<keyword evidence="5" id="KW-0689">Ribosomal protein</keyword>
<keyword evidence="5" id="KW-0687">Ribonucleoprotein</keyword>
<evidence type="ECO:0000313" key="6">
    <source>
        <dbReference type="Proteomes" id="UP000186096"/>
    </source>
</evidence>
<evidence type="ECO:0000256" key="3">
    <source>
        <dbReference type="SAM" id="MobiDB-lite"/>
    </source>
</evidence>
<dbReference type="AlphaFoldDB" id="A0A1N6V8I6"/>
<organism evidence="5 6">
    <name type="scientific">Microbispora rosea</name>
    <dbReference type="NCBI Taxonomy" id="58117"/>
    <lineage>
        <taxon>Bacteria</taxon>
        <taxon>Bacillati</taxon>
        <taxon>Actinomycetota</taxon>
        <taxon>Actinomycetes</taxon>
        <taxon>Streptosporangiales</taxon>
        <taxon>Streptosporangiaceae</taxon>
        <taxon>Microbispora</taxon>
    </lineage>
</organism>
<keyword evidence="1" id="KW-0808">Transferase</keyword>
<dbReference type="Pfam" id="PF00583">
    <property type="entry name" value="Acetyltransf_1"/>
    <property type="match status" value="1"/>
</dbReference>
<proteinExistence type="predicted"/>
<gene>
    <name evidence="5" type="ORF">SAMN05421833_103306</name>
</gene>
<dbReference type="GO" id="GO:0005840">
    <property type="term" value="C:ribosome"/>
    <property type="evidence" value="ECO:0007669"/>
    <property type="project" value="UniProtKB-KW"/>
</dbReference>
<dbReference type="SUPFAM" id="SSF55729">
    <property type="entry name" value="Acyl-CoA N-acyltransferases (Nat)"/>
    <property type="match status" value="2"/>
</dbReference>
<dbReference type="PROSITE" id="PS51186">
    <property type="entry name" value="GNAT"/>
    <property type="match status" value="1"/>
</dbReference>
<dbReference type="GO" id="GO:0016747">
    <property type="term" value="F:acyltransferase activity, transferring groups other than amino-acyl groups"/>
    <property type="evidence" value="ECO:0007669"/>
    <property type="project" value="InterPro"/>
</dbReference>
<dbReference type="InterPro" id="IPR000182">
    <property type="entry name" value="GNAT_dom"/>
</dbReference>
<keyword evidence="2" id="KW-0012">Acyltransferase</keyword>